<dbReference type="Proteomes" id="UP001356095">
    <property type="component" value="Unassembled WGS sequence"/>
</dbReference>
<dbReference type="EMBL" id="JAUZMY010000004">
    <property type="protein sequence ID" value="MEE2036759.1"/>
    <property type="molecule type" value="Genomic_DNA"/>
</dbReference>
<proteinExistence type="predicted"/>
<reference evidence="5 6" key="1">
    <citation type="submission" date="2023-08" db="EMBL/GenBank/DDBJ databases">
        <authorList>
            <person name="Girao M."/>
            <person name="Carvalho M.F."/>
        </authorList>
    </citation>
    <scope>NUCLEOTIDE SEQUENCE [LARGE SCALE GENOMIC DNA]</scope>
    <source>
        <strain evidence="5 6">CT-R113</strain>
    </source>
</reference>
<evidence type="ECO:0000256" key="3">
    <source>
        <dbReference type="ARBA" id="ARBA00023163"/>
    </source>
</evidence>
<feature type="domain" description="HTH hxlR-type" evidence="4">
    <location>
        <begin position="20"/>
        <end position="119"/>
    </location>
</feature>
<accession>A0ABU7K3J2</accession>
<dbReference type="RefSeq" id="WP_330090556.1">
    <property type="nucleotide sequence ID" value="NZ_JAUZMY010000004.1"/>
</dbReference>
<keyword evidence="6" id="KW-1185">Reference proteome</keyword>
<dbReference type="Pfam" id="PF01638">
    <property type="entry name" value="HxlR"/>
    <property type="match status" value="1"/>
</dbReference>
<keyword evidence="2" id="KW-0238">DNA-binding</keyword>
<dbReference type="PROSITE" id="PS51118">
    <property type="entry name" value="HTH_HXLR"/>
    <property type="match status" value="1"/>
</dbReference>
<dbReference type="PANTHER" id="PTHR33204">
    <property type="entry name" value="TRANSCRIPTIONAL REGULATOR, MARR FAMILY"/>
    <property type="match status" value="1"/>
</dbReference>
<comment type="caution">
    <text evidence="5">The sequence shown here is derived from an EMBL/GenBank/DDBJ whole genome shotgun (WGS) entry which is preliminary data.</text>
</comment>
<keyword evidence="1" id="KW-0805">Transcription regulation</keyword>
<dbReference type="SUPFAM" id="SSF46785">
    <property type="entry name" value="Winged helix' DNA-binding domain"/>
    <property type="match status" value="1"/>
</dbReference>
<sequence length="164" mass="18167">MSIKLDPVLADLRSWKPDGCSITRALDVIGPHTSVLILREAFYGTTRFDLFVERVGVTEAAAAARLKQLTAAGLLRREPYREPGARTRYEYLLTGKGRDLMPAVMALFQWGNAHLQPDGAPLSLVEDVTGAPVRVGYVDAEGREVAPEDLRVSYNRRSDRSPTR</sequence>
<evidence type="ECO:0000259" key="4">
    <source>
        <dbReference type="PROSITE" id="PS51118"/>
    </source>
</evidence>
<dbReference type="Gene3D" id="1.10.10.10">
    <property type="entry name" value="Winged helix-like DNA-binding domain superfamily/Winged helix DNA-binding domain"/>
    <property type="match status" value="1"/>
</dbReference>
<evidence type="ECO:0000313" key="5">
    <source>
        <dbReference type="EMBL" id="MEE2036759.1"/>
    </source>
</evidence>
<evidence type="ECO:0000256" key="1">
    <source>
        <dbReference type="ARBA" id="ARBA00023015"/>
    </source>
</evidence>
<dbReference type="InterPro" id="IPR002577">
    <property type="entry name" value="HTH_HxlR"/>
</dbReference>
<dbReference type="InterPro" id="IPR036390">
    <property type="entry name" value="WH_DNA-bd_sf"/>
</dbReference>
<evidence type="ECO:0000313" key="6">
    <source>
        <dbReference type="Proteomes" id="UP001356095"/>
    </source>
</evidence>
<protein>
    <submittedName>
        <fullName evidence="5">Helix-turn-helix domain-containing protein</fullName>
    </submittedName>
</protein>
<organism evidence="5 6">
    <name type="scientific">Nocardiopsis codii</name>
    <dbReference type="NCBI Taxonomy" id="3065942"/>
    <lineage>
        <taxon>Bacteria</taxon>
        <taxon>Bacillati</taxon>
        <taxon>Actinomycetota</taxon>
        <taxon>Actinomycetes</taxon>
        <taxon>Streptosporangiales</taxon>
        <taxon>Nocardiopsidaceae</taxon>
        <taxon>Nocardiopsis</taxon>
    </lineage>
</organism>
<dbReference type="InterPro" id="IPR036388">
    <property type="entry name" value="WH-like_DNA-bd_sf"/>
</dbReference>
<name>A0ABU7K3J2_9ACTN</name>
<gene>
    <name evidence="5" type="ORF">Q8791_05920</name>
</gene>
<keyword evidence="3" id="KW-0804">Transcription</keyword>
<dbReference type="PANTHER" id="PTHR33204:SF18">
    <property type="entry name" value="TRANSCRIPTIONAL REGULATORY PROTEIN"/>
    <property type="match status" value="1"/>
</dbReference>
<evidence type="ECO:0000256" key="2">
    <source>
        <dbReference type="ARBA" id="ARBA00023125"/>
    </source>
</evidence>